<dbReference type="RefSeq" id="WP_120772674.1">
    <property type="nucleotide sequence ID" value="NZ_CP032627.1"/>
</dbReference>
<accession>A0A387BS54</accession>
<dbReference type="KEGG" id="lact:D7I46_09450"/>
<dbReference type="EMBL" id="CP032627">
    <property type="protein sequence ID" value="AYG01301.1"/>
    <property type="molecule type" value="Genomic_DNA"/>
</dbReference>
<proteinExistence type="predicted"/>
<gene>
    <name evidence="1" type="ORF">D7I46_09450</name>
</gene>
<evidence type="ECO:0000313" key="1">
    <source>
        <dbReference type="EMBL" id="AYG01301.1"/>
    </source>
</evidence>
<sequence length="110" mass="12362">MGLSLDAWKELPYNKKVEVVEFLKNNCRFDCEEPESGENEPNVYPIKGAITSGGYPMKYSKQRRINIYNIEGIPSFLKAELKEPGTKNRIGGTEAIQAIMAFGGFEIGRE</sequence>
<organism evidence="1 2">
    <name type="scientific">Lactococcus allomyrinae</name>
    <dbReference type="NCBI Taxonomy" id="2419773"/>
    <lineage>
        <taxon>Bacteria</taxon>
        <taxon>Bacillati</taxon>
        <taxon>Bacillota</taxon>
        <taxon>Bacilli</taxon>
        <taxon>Lactobacillales</taxon>
        <taxon>Streptococcaceae</taxon>
        <taxon>Lactococcus</taxon>
    </lineage>
</organism>
<name>A0A387BS54_9LACT</name>
<dbReference type="Proteomes" id="UP000269374">
    <property type="component" value="Chromosome"/>
</dbReference>
<protein>
    <submittedName>
        <fullName evidence="1">Uncharacterized protein</fullName>
    </submittedName>
</protein>
<dbReference type="AlphaFoldDB" id="A0A387BS54"/>
<dbReference type="OrthoDB" id="9994947at2"/>
<keyword evidence="2" id="KW-1185">Reference proteome</keyword>
<reference evidence="1" key="1">
    <citation type="submission" date="2018-09" db="EMBL/GenBank/DDBJ databases">
        <title>Genome sequencing of strain 1JSPR-7.</title>
        <authorList>
            <person name="Heo J."/>
            <person name="Kim S.-J."/>
            <person name="Kwon S.-W."/>
        </authorList>
    </citation>
    <scope>NUCLEOTIDE SEQUENCE [LARGE SCALE GENOMIC DNA]</scope>
    <source>
        <strain evidence="1">1JSPR-7</strain>
    </source>
</reference>
<evidence type="ECO:0000313" key="2">
    <source>
        <dbReference type="Proteomes" id="UP000269374"/>
    </source>
</evidence>